<dbReference type="KEGG" id="iag:Igag_1225"/>
<keyword evidence="1" id="KW-0812">Transmembrane</keyword>
<dbReference type="BioCyc" id="IAGG583356:GHAH-1202-MONOMER"/>
<feature type="transmembrane region" description="Helical" evidence="1">
    <location>
        <begin position="132"/>
        <end position="151"/>
    </location>
</feature>
<accession>E0SPA4</accession>
<dbReference type="HOGENOM" id="CLU_1029000_0_0_2"/>
<feature type="transmembrane region" description="Helical" evidence="1">
    <location>
        <begin position="183"/>
        <end position="201"/>
    </location>
</feature>
<sequence>MSLIQQLKVILIRLSNELNKLDIDQTMFRRSIDKLSFLENSFLLPMYLAKSFKDIAEIVNKMNDILTTKDYRDKLKEIISHLSSKIDSIVETNISASRRIRLVLTFVIFILTTMGTLFSYHSSIYIGRDTLFIFLIALHGTSIALFLGIYLGLYTTILLLPTITLIPLVSLFLSLMMTGDITIILMILSELCCLAIITIFITNTIKSYRDLAIEILRLVSSIEIFINNINKTLRPSPIQSKEILEIYSKVYGDKANELIRYVEELSKLGT</sequence>
<proteinExistence type="predicted"/>
<protein>
    <submittedName>
        <fullName evidence="2">Uncharacterized protein</fullName>
    </submittedName>
</protein>
<keyword evidence="1" id="KW-0472">Membrane</keyword>
<evidence type="ECO:0000313" key="3">
    <source>
        <dbReference type="Proteomes" id="UP000001304"/>
    </source>
</evidence>
<evidence type="ECO:0000313" key="2">
    <source>
        <dbReference type="EMBL" id="ADM28031.1"/>
    </source>
</evidence>
<keyword evidence="1" id="KW-1133">Transmembrane helix</keyword>
<organism evidence="2 3">
    <name type="scientific">Ignisphaera aggregans (strain DSM 17230 / JCM 13409 / AQ1.S1)</name>
    <dbReference type="NCBI Taxonomy" id="583356"/>
    <lineage>
        <taxon>Archaea</taxon>
        <taxon>Thermoproteota</taxon>
        <taxon>Thermoprotei</taxon>
        <taxon>Desulfurococcales</taxon>
        <taxon>Desulfurococcaceae</taxon>
        <taxon>Ignisphaera</taxon>
    </lineage>
</organism>
<reference evidence="2 3" key="1">
    <citation type="journal article" date="2010" name="Stand. Genomic Sci.">
        <title>Complete genome sequence of Ignisphaera aggregans type strain (AQ1.S1).</title>
        <authorList>
            <person name="Goker M."/>
            <person name="Held B."/>
            <person name="Lapidus A."/>
            <person name="Nolan M."/>
            <person name="Spring S."/>
            <person name="Yasawong M."/>
            <person name="Lucas S."/>
            <person name="Glavina Del Rio T."/>
            <person name="Tice H."/>
            <person name="Cheng J.F."/>
            <person name="Goodwin L."/>
            <person name="Tapia R."/>
            <person name="Pitluck S."/>
            <person name="Liolios K."/>
            <person name="Ivanova N."/>
            <person name="Mavromatis K."/>
            <person name="Mikhailova N."/>
            <person name="Pati A."/>
            <person name="Chen A."/>
            <person name="Palaniappan K."/>
            <person name="Brambilla E."/>
            <person name="Land M."/>
            <person name="Hauser L."/>
            <person name="Chang Y.J."/>
            <person name="Jeffries C.D."/>
            <person name="Brettin T."/>
            <person name="Detter J.C."/>
            <person name="Han C."/>
            <person name="Rohde M."/>
            <person name="Sikorski J."/>
            <person name="Woyke T."/>
            <person name="Bristow J."/>
            <person name="Eisen J.A."/>
            <person name="Markowitz V."/>
            <person name="Hugenholtz P."/>
            <person name="Kyrpides N.C."/>
            <person name="Klenk H.P."/>
        </authorList>
    </citation>
    <scope>NUCLEOTIDE SEQUENCE [LARGE SCALE GENOMIC DNA]</scope>
    <source>
        <strain evidence="3">DSM 17230 / JCM 13409 / AQ1.S1</strain>
    </source>
</reference>
<gene>
    <name evidence="2" type="ordered locus">Igag_1225</name>
</gene>
<feature type="transmembrane region" description="Helical" evidence="1">
    <location>
        <begin position="158"/>
        <end position="177"/>
    </location>
</feature>
<feature type="transmembrane region" description="Helical" evidence="1">
    <location>
        <begin position="102"/>
        <end position="120"/>
    </location>
</feature>
<dbReference type="EMBL" id="CP002098">
    <property type="protein sequence ID" value="ADM28031.1"/>
    <property type="molecule type" value="Genomic_DNA"/>
</dbReference>
<keyword evidence="3" id="KW-1185">Reference proteome</keyword>
<evidence type="ECO:0000256" key="1">
    <source>
        <dbReference type="SAM" id="Phobius"/>
    </source>
</evidence>
<dbReference type="Proteomes" id="UP000001304">
    <property type="component" value="Chromosome"/>
</dbReference>
<dbReference type="STRING" id="583356.Igag_1225"/>
<name>E0SPA4_IGNAA</name>
<dbReference type="AlphaFoldDB" id="E0SPA4"/>